<evidence type="ECO:0000313" key="2">
    <source>
        <dbReference type="EMBL" id="OMF58535.1"/>
    </source>
</evidence>
<dbReference type="RefSeq" id="WP_076168291.1">
    <property type="nucleotide sequence ID" value="NZ_MRTP01000001.1"/>
</dbReference>
<feature type="transmembrane region" description="Helical" evidence="1">
    <location>
        <begin position="40"/>
        <end position="61"/>
    </location>
</feature>
<keyword evidence="3" id="KW-1185">Reference proteome</keyword>
<dbReference type="STRING" id="297318.BK138_08465"/>
<keyword evidence="1" id="KW-0472">Membrane</keyword>
<dbReference type="EMBL" id="MRTP01000001">
    <property type="protein sequence ID" value="OMF58535.1"/>
    <property type="molecule type" value="Genomic_DNA"/>
</dbReference>
<dbReference type="Proteomes" id="UP000187172">
    <property type="component" value="Unassembled WGS sequence"/>
</dbReference>
<evidence type="ECO:0000313" key="3">
    <source>
        <dbReference type="Proteomes" id="UP000187172"/>
    </source>
</evidence>
<evidence type="ECO:0000256" key="1">
    <source>
        <dbReference type="SAM" id="Phobius"/>
    </source>
</evidence>
<accession>A0A1R1F3C9</accession>
<sequence length="62" mass="6748">MMATYGIIVGTYIVTAMIEARCRNGGDPIGALAARRFGRFFLLGAGLALSWQWIAGMVELLR</sequence>
<protein>
    <submittedName>
        <fullName evidence="2">Uncharacterized protein</fullName>
    </submittedName>
</protein>
<keyword evidence="1" id="KW-0812">Transmembrane</keyword>
<organism evidence="2 3">
    <name type="scientific">Paenibacillus rhizosphaerae</name>
    <dbReference type="NCBI Taxonomy" id="297318"/>
    <lineage>
        <taxon>Bacteria</taxon>
        <taxon>Bacillati</taxon>
        <taxon>Bacillota</taxon>
        <taxon>Bacilli</taxon>
        <taxon>Bacillales</taxon>
        <taxon>Paenibacillaceae</taxon>
        <taxon>Paenibacillus</taxon>
    </lineage>
</organism>
<comment type="caution">
    <text evidence="2">The sequence shown here is derived from an EMBL/GenBank/DDBJ whole genome shotgun (WGS) entry which is preliminary data.</text>
</comment>
<name>A0A1R1F3C9_9BACL</name>
<keyword evidence="1" id="KW-1133">Transmembrane helix</keyword>
<dbReference type="AlphaFoldDB" id="A0A1R1F3C9"/>
<proteinExistence type="predicted"/>
<reference evidence="2 3" key="1">
    <citation type="submission" date="2016-11" db="EMBL/GenBank/DDBJ databases">
        <title>Paenibacillus species isolates.</title>
        <authorList>
            <person name="Beno S.M."/>
        </authorList>
    </citation>
    <scope>NUCLEOTIDE SEQUENCE [LARGE SCALE GENOMIC DNA]</scope>
    <source>
        <strain evidence="2 3">FSL R5-0378</strain>
    </source>
</reference>
<gene>
    <name evidence="2" type="ORF">BK138_08465</name>
</gene>